<feature type="signal peptide" evidence="2">
    <location>
        <begin position="1"/>
        <end position="18"/>
    </location>
</feature>
<protein>
    <recommendedName>
        <fullName evidence="4">Glycine-rich protein</fullName>
    </recommendedName>
</protein>
<dbReference type="EMBL" id="OIVN01002502">
    <property type="protein sequence ID" value="SPD04180.1"/>
    <property type="molecule type" value="Genomic_DNA"/>
</dbReference>
<evidence type="ECO:0000256" key="1">
    <source>
        <dbReference type="SAM" id="MobiDB-lite"/>
    </source>
</evidence>
<feature type="region of interest" description="Disordered" evidence="1">
    <location>
        <begin position="27"/>
        <end position="77"/>
    </location>
</feature>
<feature type="compositionally biased region" description="Gly residues" evidence="1">
    <location>
        <begin position="68"/>
        <end position="77"/>
    </location>
</feature>
<name>A0A2N9GXU1_FAGSY</name>
<dbReference type="PANTHER" id="PTHR36040">
    <property type="entry name" value="OS04G0188500 PROTEIN"/>
    <property type="match status" value="1"/>
</dbReference>
<organism evidence="3">
    <name type="scientific">Fagus sylvatica</name>
    <name type="common">Beechnut</name>
    <dbReference type="NCBI Taxonomy" id="28930"/>
    <lineage>
        <taxon>Eukaryota</taxon>
        <taxon>Viridiplantae</taxon>
        <taxon>Streptophyta</taxon>
        <taxon>Embryophyta</taxon>
        <taxon>Tracheophyta</taxon>
        <taxon>Spermatophyta</taxon>
        <taxon>Magnoliopsida</taxon>
        <taxon>eudicotyledons</taxon>
        <taxon>Gunneridae</taxon>
        <taxon>Pentapetalae</taxon>
        <taxon>rosids</taxon>
        <taxon>fabids</taxon>
        <taxon>Fagales</taxon>
        <taxon>Fagaceae</taxon>
        <taxon>Fagus</taxon>
    </lineage>
</organism>
<feature type="compositionally biased region" description="Basic and acidic residues" evidence="1">
    <location>
        <begin position="57"/>
        <end position="67"/>
    </location>
</feature>
<feature type="chain" id="PRO_5014718336" description="Glycine-rich protein" evidence="2">
    <location>
        <begin position="19"/>
        <end position="77"/>
    </location>
</feature>
<sequence>MRFLALALLLMMVSSCVAEDRKTLRDKMNNEAQKPLIHDQKDDAENGGSRLNNHHYIPREDFNDKDGSGGNSGNGGR</sequence>
<reference evidence="3" key="1">
    <citation type="submission" date="2018-02" db="EMBL/GenBank/DDBJ databases">
        <authorList>
            <person name="Cohen D.B."/>
            <person name="Kent A.D."/>
        </authorList>
    </citation>
    <scope>NUCLEOTIDE SEQUENCE</scope>
</reference>
<evidence type="ECO:0000313" key="3">
    <source>
        <dbReference type="EMBL" id="SPD04180.1"/>
    </source>
</evidence>
<evidence type="ECO:0008006" key="4">
    <source>
        <dbReference type="Google" id="ProtNLM"/>
    </source>
</evidence>
<proteinExistence type="predicted"/>
<evidence type="ECO:0000256" key="2">
    <source>
        <dbReference type="SAM" id="SignalP"/>
    </source>
</evidence>
<keyword evidence="2" id="KW-0732">Signal</keyword>
<dbReference type="PROSITE" id="PS51257">
    <property type="entry name" value="PROKAR_LIPOPROTEIN"/>
    <property type="match status" value="1"/>
</dbReference>
<accession>A0A2N9GXU1</accession>
<dbReference type="PANTHER" id="PTHR36040:SF5">
    <property type="entry name" value="TRANSMEMBRANE PROTEIN"/>
    <property type="match status" value="1"/>
</dbReference>
<dbReference type="AlphaFoldDB" id="A0A2N9GXU1"/>
<gene>
    <name evidence="3" type="ORF">FSB_LOCUS32062</name>
</gene>